<organism evidence="3">
    <name type="scientific">Tanacetum cinerariifolium</name>
    <name type="common">Dalmatian daisy</name>
    <name type="synonym">Chrysanthemum cinerariifolium</name>
    <dbReference type="NCBI Taxonomy" id="118510"/>
    <lineage>
        <taxon>Eukaryota</taxon>
        <taxon>Viridiplantae</taxon>
        <taxon>Streptophyta</taxon>
        <taxon>Embryophyta</taxon>
        <taxon>Tracheophyta</taxon>
        <taxon>Spermatophyta</taxon>
        <taxon>Magnoliopsida</taxon>
        <taxon>eudicotyledons</taxon>
        <taxon>Gunneridae</taxon>
        <taxon>Pentapetalae</taxon>
        <taxon>asterids</taxon>
        <taxon>campanulids</taxon>
        <taxon>Asterales</taxon>
        <taxon>Asteraceae</taxon>
        <taxon>Asteroideae</taxon>
        <taxon>Anthemideae</taxon>
        <taxon>Anthemidinae</taxon>
        <taxon>Tanacetum</taxon>
    </lineage>
</organism>
<proteinExistence type="predicted"/>
<dbReference type="Pfam" id="PF13751">
    <property type="entry name" value="DDE_Tnp_1_6"/>
    <property type="match status" value="1"/>
</dbReference>
<name>A0A699KP56_TANCI</name>
<comment type="caution">
    <text evidence="3">The sequence shown here is derived from an EMBL/GenBank/DDBJ whole genome shotgun (WGS) entry which is preliminary data.</text>
</comment>
<gene>
    <name evidence="3" type="ORF">Tci_670574</name>
</gene>
<sequence length="369" mass="40193">MDCVPSADQKQLVRSAFDAAYRRAWHRQRSPQGQHMRRVRQRTVEPVFGNLLQHYGLRRVGTRGRVAAHKTMLLSAIAYNLKKLLKHQPKQAVSLALALPPAALQLAYRFFKRYRRRFTSSLDARSLERLSSATDTNDYEMSSGSKVARLLHRLSTPGKRAAMRQQFGFKRAPAGLRLGIIVGVARPAIAGKCLGFFDARPARRAGVLAAAVSVDNQARRWLAQRQGLLQRCEHQVGGHLLVEVPADYAPRAGIAPGSQIAPAPADQGQIGNVPDPHLIGRGGRRLSEEQVFGHDCRGVDHRGAGAVRPRAQRPQATATQPAAQRVAPDGVSFGVQFRPQAAGAVALSMARKRGRSRGLPTGCGPRGPA</sequence>
<evidence type="ECO:0000313" key="3">
    <source>
        <dbReference type="EMBL" id="GFA98602.1"/>
    </source>
</evidence>
<evidence type="ECO:0000259" key="2">
    <source>
        <dbReference type="Pfam" id="PF13751"/>
    </source>
</evidence>
<dbReference type="InterPro" id="IPR025668">
    <property type="entry name" value="Tnp_DDE_dom"/>
</dbReference>
<feature type="region of interest" description="Disordered" evidence="1">
    <location>
        <begin position="348"/>
        <end position="369"/>
    </location>
</feature>
<dbReference type="EMBL" id="BKCJ010527766">
    <property type="protein sequence ID" value="GFA98602.1"/>
    <property type="molecule type" value="Genomic_DNA"/>
</dbReference>
<feature type="domain" description="Transposase DDE" evidence="2">
    <location>
        <begin position="12"/>
        <end position="85"/>
    </location>
</feature>
<accession>A0A699KP56</accession>
<evidence type="ECO:0000256" key="1">
    <source>
        <dbReference type="SAM" id="MobiDB-lite"/>
    </source>
</evidence>
<reference evidence="3" key="1">
    <citation type="journal article" date="2019" name="Sci. Rep.">
        <title>Draft genome of Tanacetum cinerariifolium, the natural source of mosquito coil.</title>
        <authorList>
            <person name="Yamashiro T."/>
            <person name="Shiraishi A."/>
            <person name="Satake H."/>
            <person name="Nakayama K."/>
        </authorList>
    </citation>
    <scope>NUCLEOTIDE SEQUENCE</scope>
</reference>
<feature type="region of interest" description="Disordered" evidence="1">
    <location>
        <begin position="302"/>
        <end position="327"/>
    </location>
</feature>
<feature type="compositionally biased region" description="Low complexity" evidence="1">
    <location>
        <begin position="304"/>
        <end position="327"/>
    </location>
</feature>
<dbReference type="AntiFam" id="ANF00009">
    <property type="entry name" value="Shadow ORF (opposite transposase protein)"/>
</dbReference>
<protein>
    <recommendedName>
        <fullName evidence="2">Transposase DDE domain-containing protein</fullName>
    </recommendedName>
</protein>
<dbReference type="AlphaFoldDB" id="A0A699KP56"/>